<gene>
    <name evidence="1" type="ORF">LCGC14_0537980</name>
</gene>
<protein>
    <submittedName>
        <fullName evidence="1">Uncharacterized protein</fullName>
    </submittedName>
</protein>
<evidence type="ECO:0000313" key="1">
    <source>
        <dbReference type="EMBL" id="KKN59800.1"/>
    </source>
</evidence>
<accession>A0A0F9RTN7</accession>
<reference evidence="1" key="1">
    <citation type="journal article" date="2015" name="Nature">
        <title>Complex archaea that bridge the gap between prokaryotes and eukaryotes.</title>
        <authorList>
            <person name="Spang A."/>
            <person name="Saw J.H."/>
            <person name="Jorgensen S.L."/>
            <person name="Zaremba-Niedzwiedzka K."/>
            <person name="Martijn J."/>
            <person name="Lind A.E."/>
            <person name="van Eijk R."/>
            <person name="Schleper C."/>
            <person name="Guy L."/>
            <person name="Ettema T.J."/>
        </authorList>
    </citation>
    <scope>NUCLEOTIDE SEQUENCE</scope>
</reference>
<dbReference type="EMBL" id="LAZR01000714">
    <property type="protein sequence ID" value="KKN59800.1"/>
    <property type="molecule type" value="Genomic_DNA"/>
</dbReference>
<dbReference type="AlphaFoldDB" id="A0A0F9RTN7"/>
<organism evidence="1">
    <name type="scientific">marine sediment metagenome</name>
    <dbReference type="NCBI Taxonomy" id="412755"/>
    <lineage>
        <taxon>unclassified sequences</taxon>
        <taxon>metagenomes</taxon>
        <taxon>ecological metagenomes</taxon>
    </lineage>
</organism>
<comment type="caution">
    <text evidence="1">The sequence shown here is derived from an EMBL/GenBank/DDBJ whole genome shotgun (WGS) entry which is preliminary data.</text>
</comment>
<proteinExistence type="predicted"/>
<name>A0A0F9RTN7_9ZZZZ</name>
<sequence>MEKSTIGEHAKAYEPKQMKNISDLEVVSVQQVIKEEVKLDKDGEPYEVTFIVLPDLEGKNEEYRVPNSVLAQLKTMLKEKEDMKTFKVIREGEGLNTKYTVVPLE</sequence>